<dbReference type="PRINTS" id="PR00039">
    <property type="entry name" value="HTHLYSR"/>
</dbReference>
<evidence type="ECO:0000256" key="3">
    <source>
        <dbReference type="ARBA" id="ARBA00023125"/>
    </source>
</evidence>
<evidence type="ECO:0000259" key="5">
    <source>
        <dbReference type="PROSITE" id="PS50931"/>
    </source>
</evidence>
<evidence type="ECO:0000313" key="7">
    <source>
        <dbReference type="Proteomes" id="UP000275069"/>
    </source>
</evidence>
<keyword evidence="4" id="KW-0804">Transcription</keyword>
<organism evidence="6 7">
    <name type="scientific">Gryllotalpicola protaetiae</name>
    <dbReference type="NCBI Taxonomy" id="2419771"/>
    <lineage>
        <taxon>Bacteria</taxon>
        <taxon>Bacillati</taxon>
        <taxon>Actinomycetota</taxon>
        <taxon>Actinomycetes</taxon>
        <taxon>Micrococcales</taxon>
        <taxon>Microbacteriaceae</taxon>
        <taxon>Gryllotalpicola</taxon>
    </lineage>
</organism>
<dbReference type="FunFam" id="1.10.10.10:FF:000001">
    <property type="entry name" value="LysR family transcriptional regulator"/>
    <property type="match status" value="1"/>
</dbReference>
<keyword evidence="3" id="KW-0238">DNA-binding</keyword>
<dbReference type="Proteomes" id="UP000275069">
    <property type="component" value="Chromosome"/>
</dbReference>
<dbReference type="Gene3D" id="1.10.10.10">
    <property type="entry name" value="Winged helix-like DNA-binding domain superfamily/Winged helix DNA-binding domain"/>
    <property type="match status" value="1"/>
</dbReference>
<dbReference type="RefSeq" id="WP_120789577.1">
    <property type="nucleotide sequence ID" value="NZ_CP032624.1"/>
</dbReference>
<evidence type="ECO:0000313" key="6">
    <source>
        <dbReference type="EMBL" id="AYG04047.1"/>
    </source>
</evidence>
<dbReference type="EMBL" id="CP032624">
    <property type="protein sequence ID" value="AYG04047.1"/>
    <property type="molecule type" value="Genomic_DNA"/>
</dbReference>
<dbReference type="PROSITE" id="PS50931">
    <property type="entry name" value="HTH_LYSR"/>
    <property type="match status" value="1"/>
</dbReference>
<dbReference type="InterPro" id="IPR005119">
    <property type="entry name" value="LysR_subst-bd"/>
</dbReference>
<sequence>MDLRALEAIVAIHEHGSFSAAAERLFLSQPALTRRVAMLERELGVKVFVRTSRGVHLTEAGEALIEPTRRALRETGAIRDAVQLVRRGTRGTLTVIGTTDLSRALLGELVGRFHEAFPSVAIRAGSASSDAEALAAVASSAFDLAIVELPADADGLEVTYVGAEELVVVLGPGGHNSATTEAELPVVTPEQLRGRTLIHLPMTRTRNRAGSLFASLGEAPASRLEVSSCELISPIMRWTHSVAILPRPDAIEARAEGLTLAALPKPARRHIGLVRRAGTAGPTTRRFLELAAVPEVPSSLSSGGTPAVPR</sequence>
<accession>A0A387BSW9</accession>
<dbReference type="SUPFAM" id="SSF46785">
    <property type="entry name" value="Winged helix' DNA-binding domain"/>
    <property type="match status" value="1"/>
</dbReference>
<dbReference type="OrthoDB" id="3636008at2"/>
<comment type="similarity">
    <text evidence="1">Belongs to the LysR transcriptional regulatory family.</text>
</comment>
<dbReference type="PANTHER" id="PTHR30126:SF39">
    <property type="entry name" value="HTH-TYPE TRANSCRIPTIONAL REGULATOR CYSL"/>
    <property type="match status" value="1"/>
</dbReference>
<protein>
    <submittedName>
        <fullName evidence="6">LysR family transcriptional regulator</fullName>
    </submittedName>
</protein>
<dbReference type="GO" id="GO:0000976">
    <property type="term" value="F:transcription cis-regulatory region binding"/>
    <property type="evidence" value="ECO:0007669"/>
    <property type="project" value="TreeGrafter"/>
</dbReference>
<evidence type="ECO:0000256" key="1">
    <source>
        <dbReference type="ARBA" id="ARBA00009437"/>
    </source>
</evidence>
<dbReference type="SUPFAM" id="SSF53850">
    <property type="entry name" value="Periplasmic binding protein-like II"/>
    <property type="match status" value="1"/>
</dbReference>
<proteinExistence type="inferred from homology"/>
<keyword evidence="7" id="KW-1185">Reference proteome</keyword>
<reference evidence="6 7" key="1">
    <citation type="submission" date="2018-09" db="EMBL/GenBank/DDBJ databases">
        <title>Genome sequencing of strain 2DFW10M-5.</title>
        <authorList>
            <person name="Heo J."/>
            <person name="Kim S.-J."/>
            <person name="Kwon S.-W."/>
        </authorList>
    </citation>
    <scope>NUCLEOTIDE SEQUENCE [LARGE SCALE GENOMIC DNA]</scope>
    <source>
        <strain evidence="6 7">2DFW10M-5</strain>
    </source>
</reference>
<dbReference type="KEGG" id="gry:D7I44_11250"/>
<dbReference type="InterPro" id="IPR036388">
    <property type="entry name" value="WH-like_DNA-bd_sf"/>
</dbReference>
<dbReference type="PANTHER" id="PTHR30126">
    <property type="entry name" value="HTH-TYPE TRANSCRIPTIONAL REGULATOR"/>
    <property type="match status" value="1"/>
</dbReference>
<evidence type="ECO:0000256" key="2">
    <source>
        <dbReference type="ARBA" id="ARBA00023015"/>
    </source>
</evidence>
<dbReference type="Pfam" id="PF03466">
    <property type="entry name" value="LysR_substrate"/>
    <property type="match status" value="1"/>
</dbReference>
<dbReference type="InterPro" id="IPR000847">
    <property type="entry name" value="LysR_HTH_N"/>
</dbReference>
<evidence type="ECO:0000256" key="4">
    <source>
        <dbReference type="ARBA" id="ARBA00023163"/>
    </source>
</evidence>
<keyword evidence="2" id="KW-0805">Transcription regulation</keyword>
<gene>
    <name evidence="6" type="ORF">D7I44_11250</name>
</gene>
<feature type="domain" description="HTH lysR-type" evidence="5">
    <location>
        <begin position="1"/>
        <end position="58"/>
    </location>
</feature>
<name>A0A387BSW9_9MICO</name>
<dbReference type="Pfam" id="PF00126">
    <property type="entry name" value="HTH_1"/>
    <property type="match status" value="1"/>
</dbReference>
<dbReference type="Gene3D" id="3.40.190.290">
    <property type="match status" value="1"/>
</dbReference>
<dbReference type="AlphaFoldDB" id="A0A387BSW9"/>
<dbReference type="InterPro" id="IPR036390">
    <property type="entry name" value="WH_DNA-bd_sf"/>
</dbReference>
<dbReference type="CDD" id="cd05466">
    <property type="entry name" value="PBP2_LTTR_substrate"/>
    <property type="match status" value="1"/>
</dbReference>
<dbReference type="GO" id="GO:0003700">
    <property type="term" value="F:DNA-binding transcription factor activity"/>
    <property type="evidence" value="ECO:0007669"/>
    <property type="project" value="InterPro"/>
</dbReference>